<reference evidence="1" key="1">
    <citation type="submission" date="2023-07" db="EMBL/GenBank/DDBJ databases">
        <title>Sequencing the genomes of 1000 actinobacteria strains.</title>
        <authorList>
            <person name="Klenk H.-P."/>
        </authorList>
    </citation>
    <scope>NUCLEOTIDE SEQUENCE</scope>
    <source>
        <strain evidence="1">DSM 44707</strain>
    </source>
</reference>
<keyword evidence="2" id="KW-1185">Reference proteome</keyword>
<organism evidence="1 2">
    <name type="scientific">Catenuloplanes atrovinosus</name>
    <dbReference type="NCBI Taxonomy" id="137266"/>
    <lineage>
        <taxon>Bacteria</taxon>
        <taxon>Bacillati</taxon>
        <taxon>Actinomycetota</taxon>
        <taxon>Actinomycetes</taxon>
        <taxon>Micromonosporales</taxon>
        <taxon>Micromonosporaceae</taxon>
        <taxon>Catenuloplanes</taxon>
    </lineage>
</organism>
<evidence type="ECO:0000313" key="1">
    <source>
        <dbReference type="EMBL" id="MDR7278941.1"/>
    </source>
</evidence>
<dbReference type="AlphaFoldDB" id="A0AAE3YUK6"/>
<comment type="caution">
    <text evidence="1">The sequence shown here is derived from an EMBL/GenBank/DDBJ whole genome shotgun (WGS) entry which is preliminary data.</text>
</comment>
<dbReference type="RefSeq" id="WP_310372165.1">
    <property type="nucleotide sequence ID" value="NZ_JAVDYB010000001.1"/>
</dbReference>
<gene>
    <name evidence="1" type="ORF">J2S41_005719</name>
</gene>
<dbReference type="Proteomes" id="UP001183643">
    <property type="component" value="Unassembled WGS sequence"/>
</dbReference>
<dbReference type="EMBL" id="JAVDYB010000001">
    <property type="protein sequence ID" value="MDR7278941.1"/>
    <property type="molecule type" value="Genomic_DNA"/>
</dbReference>
<accession>A0AAE3YUK6</accession>
<protein>
    <submittedName>
        <fullName evidence="1">Uncharacterized protein</fullName>
    </submittedName>
</protein>
<name>A0AAE3YUK6_9ACTN</name>
<evidence type="ECO:0000313" key="2">
    <source>
        <dbReference type="Proteomes" id="UP001183643"/>
    </source>
</evidence>
<sequence length="78" mass="8121">MPYPDTGYQATSARYTVQISDLPGGNSAGAVITSTSGSDTAWEDQIEIAVGAFRAALLGLGAQVTIYRALEGIKEDVI</sequence>
<proteinExistence type="predicted"/>